<name>A0ABT4WIN7_9FLAO</name>
<accession>A0ABT4WIN7</accession>
<gene>
    <name evidence="1" type="ORF">NJT12_20045</name>
</gene>
<protein>
    <submittedName>
        <fullName evidence="1">Uncharacterized protein</fullName>
    </submittedName>
</protein>
<evidence type="ECO:0000313" key="2">
    <source>
        <dbReference type="Proteomes" id="UP001212170"/>
    </source>
</evidence>
<sequence>MLYAGNGYAEFNTISITAAENVAWLDTPKRNMNEYKNAVLSFRSAQHILKSIRH</sequence>
<reference evidence="1 2" key="1">
    <citation type="journal article" date="2023" name="Chemosphere">
        <title>Whole genome analysis of Flavobacterium aziz-sancarii sp. nov., isolated from Ardley Island (Antarctica), revealed a rich resistome and bioremediation potential.</title>
        <authorList>
            <person name="Otur C."/>
            <person name="Okay S."/>
            <person name="Kurt-Kizildogan A."/>
        </authorList>
    </citation>
    <scope>NUCLEOTIDE SEQUENCE [LARGE SCALE GENOMIC DNA]</scope>
    <source>
        <strain evidence="1 2">AC</strain>
    </source>
</reference>
<comment type="caution">
    <text evidence="1">The sequence shown here is derived from an EMBL/GenBank/DDBJ whole genome shotgun (WGS) entry which is preliminary data.</text>
</comment>
<dbReference type="RefSeq" id="WP_271337701.1">
    <property type="nucleotide sequence ID" value="NZ_JAMZNK010000045.1"/>
</dbReference>
<dbReference type="Proteomes" id="UP001212170">
    <property type="component" value="Unassembled WGS sequence"/>
</dbReference>
<keyword evidence="2" id="KW-1185">Reference proteome</keyword>
<proteinExistence type="predicted"/>
<dbReference type="EMBL" id="JAMZNK010000045">
    <property type="protein sequence ID" value="MDA6071920.1"/>
    <property type="molecule type" value="Genomic_DNA"/>
</dbReference>
<organism evidence="1 2">
    <name type="scientific">Flavobacterium azizsancarii</name>
    <dbReference type="NCBI Taxonomy" id="2961580"/>
    <lineage>
        <taxon>Bacteria</taxon>
        <taxon>Pseudomonadati</taxon>
        <taxon>Bacteroidota</taxon>
        <taxon>Flavobacteriia</taxon>
        <taxon>Flavobacteriales</taxon>
        <taxon>Flavobacteriaceae</taxon>
        <taxon>Flavobacterium</taxon>
    </lineage>
</organism>
<evidence type="ECO:0000313" key="1">
    <source>
        <dbReference type="EMBL" id="MDA6071920.1"/>
    </source>
</evidence>